<evidence type="ECO:0000313" key="3">
    <source>
        <dbReference type="Proteomes" id="UP000298663"/>
    </source>
</evidence>
<keyword evidence="1" id="KW-0812">Transmembrane</keyword>
<gene>
    <name evidence="2" type="ORF">L596_020898</name>
</gene>
<accession>A0A4U5MVM1</accession>
<keyword evidence="1" id="KW-1133">Transmembrane helix</keyword>
<dbReference type="EMBL" id="AZBU02000006">
    <property type="protein sequence ID" value="TKR73603.1"/>
    <property type="molecule type" value="Genomic_DNA"/>
</dbReference>
<evidence type="ECO:0000256" key="1">
    <source>
        <dbReference type="SAM" id="Phobius"/>
    </source>
</evidence>
<comment type="caution">
    <text evidence="2">The sequence shown here is derived from an EMBL/GenBank/DDBJ whole genome shotgun (WGS) entry which is preliminary data.</text>
</comment>
<evidence type="ECO:0000313" key="2">
    <source>
        <dbReference type="EMBL" id="TKR73603.1"/>
    </source>
</evidence>
<dbReference type="AlphaFoldDB" id="A0A4U5MVM1"/>
<protein>
    <submittedName>
        <fullName evidence="2">Uncharacterized protein</fullName>
    </submittedName>
</protein>
<organism evidence="2 3">
    <name type="scientific">Steinernema carpocapsae</name>
    <name type="common">Entomopathogenic nematode</name>
    <dbReference type="NCBI Taxonomy" id="34508"/>
    <lineage>
        <taxon>Eukaryota</taxon>
        <taxon>Metazoa</taxon>
        <taxon>Ecdysozoa</taxon>
        <taxon>Nematoda</taxon>
        <taxon>Chromadorea</taxon>
        <taxon>Rhabditida</taxon>
        <taxon>Tylenchina</taxon>
        <taxon>Panagrolaimomorpha</taxon>
        <taxon>Strongyloidoidea</taxon>
        <taxon>Steinernematidae</taxon>
        <taxon>Steinernema</taxon>
    </lineage>
</organism>
<dbReference type="Proteomes" id="UP000298663">
    <property type="component" value="Unassembled WGS sequence"/>
</dbReference>
<feature type="transmembrane region" description="Helical" evidence="1">
    <location>
        <begin position="15"/>
        <end position="41"/>
    </location>
</feature>
<keyword evidence="3" id="KW-1185">Reference proteome</keyword>
<keyword evidence="1" id="KW-0472">Membrane</keyword>
<reference evidence="2 3" key="2">
    <citation type="journal article" date="2019" name="G3 (Bethesda)">
        <title>Hybrid Assembly of the Genome of the Entomopathogenic Nematode Steinernema carpocapsae Identifies the X-Chromosome.</title>
        <authorList>
            <person name="Serra L."/>
            <person name="Macchietto M."/>
            <person name="Macias-Munoz A."/>
            <person name="McGill C.J."/>
            <person name="Rodriguez I.M."/>
            <person name="Rodriguez B."/>
            <person name="Murad R."/>
            <person name="Mortazavi A."/>
        </authorList>
    </citation>
    <scope>NUCLEOTIDE SEQUENCE [LARGE SCALE GENOMIC DNA]</scope>
    <source>
        <strain evidence="2 3">ALL</strain>
    </source>
</reference>
<proteinExistence type="predicted"/>
<sequence>MCPVSTLLPCHVFEILSRTILTCFSTACLYGTVTAILIEVLMTENKQRTKKYQLKPLIFNDTSPVLVTTVSIKMTVGGHMPRTKRAPRETEKLMAMVRIS</sequence>
<name>A0A4U5MVM1_STECR</name>
<reference evidence="2 3" key="1">
    <citation type="journal article" date="2015" name="Genome Biol.">
        <title>Comparative genomics of Steinernema reveals deeply conserved gene regulatory networks.</title>
        <authorList>
            <person name="Dillman A.R."/>
            <person name="Macchietto M."/>
            <person name="Porter C.F."/>
            <person name="Rogers A."/>
            <person name="Williams B."/>
            <person name="Antoshechkin I."/>
            <person name="Lee M.M."/>
            <person name="Goodwin Z."/>
            <person name="Lu X."/>
            <person name="Lewis E.E."/>
            <person name="Goodrich-Blair H."/>
            <person name="Stock S.P."/>
            <person name="Adams B.J."/>
            <person name="Sternberg P.W."/>
            <person name="Mortazavi A."/>
        </authorList>
    </citation>
    <scope>NUCLEOTIDE SEQUENCE [LARGE SCALE GENOMIC DNA]</scope>
    <source>
        <strain evidence="2 3">ALL</strain>
    </source>
</reference>